<feature type="domain" description="F-box" evidence="1">
    <location>
        <begin position="1"/>
        <end position="45"/>
    </location>
</feature>
<evidence type="ECO:0000313" key="3">
    <source>
        <dbReference type="Proteomes" id="UP000008370"/>
    </source>
</evidence>
<organism evidence="2 3">
    <name type="scientific">Phanerochaete carnosa (strain HHB-10118-sp)</name>
    <name type="common">White-rot fungus</name>
    <name type="synonym">Peniophora carnosa</name>
    <dbReference type="NCBI Taxonomy" id="650164"/>
    <lineage>
        <taxon>Eukaryota</taxon>
        <taxon>Fungi</taxon>
        <taxon>Dikarya</taxon>
        <taxon>Basidiomycota</taxon>
        <taxon>Agaricomycotina</taxon>
        <taxon>Agaricomycetes</taxon>
        <taxon>Polyporales</taxon>
        <taxon>Phanerochaetaceae</taxon>
        <taxon>Phanerochaete</taxon>
    </lineage>
</organism>
<dbReference type="PROSITE" id="PS50181">
    <property type="entry name" value="FBOX"/>
    <property type="match status" value="1"/>
</dbReference>
<accession>K5UJZ6</accession>
<dbReference type="EMBL" id="JH930480">
    <property type="protein sequence ID" value="EKM49891.1"/>
    <property type="molecule type" value="Genomic_DNA"/>
</dbReference>
<proteinExistence type="predicted"/>
<name>K5UJZ6_PHACS</name>
<dbReference type="HOGENOM" id="CLU_038175_0_0_1"/>
<dbReference type="Proteomes" id="UP000008370">
    <property type="component" value="Unassembled WGS sequence"/>
</dbReference>
<dbReference type="RefSeq" id="XP_007401551.1">
    <property type="nucleotide sequence ID" value="XM_007401489.1"/>
</dbReference>
<keyword evidence="3" id="KW-1185">Reference proteome</keyword>
<protein>
    <recommendedName>
        <fullName evidence="1">F-box domain-containing protein</fullName>
    </recommendedName>
</protein>
<dbReference type="OrthoDB" id="3250756at2759"/>
<dbReference type="AlphaFoldDB" id="K5UJZ6"/>
<evidence type="ECO:0000259" key="1">
    <source>
        <dbReference type="PROSITE" id="PS50181"/>
    </source>
</evidence>
<dbReference type="InParanoid" id="K5UJZ6"/>
<evidence type="ECO:0000313" key="2">
    <source>
        <dbReference type="EMBL" id="EKM49891.1"/>
    </source>
</evidence>
<dbReference type="KEGG" id="pco:PHACADRAFT_33425"/>
<dbReference type="InterPro" id="IPR001810">
    <property type="entry name" value="F-box_dom"/>
</dbReference>
<sequence>MQNSMLPVEILDRIVQFSYQQELLVLSRTSRQLQPLAETRIYEAVLLRDNNAAFRACQALAARDFVRCSYVKRFYFWQDQRFCQRGPMPEPFWRLIQTVLTKTVNLENLYMYDDSFSNTWIFQAQLPFQLTEAWLNFRWDDKLVTFLERQDRLKVLYLTSGPYDEEVSHRAPQSGSLPALETVEAPMHVTFDLLACSTLRLSFMIDDDNALLFSNFLEAMASTNKTLRSLHVIAVPEFLATDTLRILGSSTLATTLRHLGVLSLPLGEHDTQRHQLHRSLLSFSRLETLQVDVAHWQNGAMMPHAHRLLATELRTYCPTLVRIVFWQGVSETVWRFDEDNGQWKGQQVPGPRYAQREHLWRDV</sequence>
<reference evidence="2 3" key="1">
    <citation type="journal article" date="2012" name="BMC Genomics">
        <title>Comparative genomics of the white-rot fungi, Phanerochaete carnosa and P. chrysosporium, to elucidate the genetic basis of the distinct wood types they colonize.</title>
        <authorList>
            <person name="Suzuki H."/>
            <person name="MacDonald J."/>
            <person name="Syed K."/>
            <person name="Salamov A."/>
            <person name="Hori C."/>
            <person name="Aerts A."/>
            <person name="Henrissat B."/>
            <person name="Wiebenga A."/>
            <person name="vanKuyk P.A."/>
            <person name="Barry K."/>
            <person name="Lindquist E."/>
            <person name="LaButti K."/>
            <person name="Lapidus A."/>
            <person name="Lucas S."/>
            <person name="Coutinho P."/>
            <person name="Gong Y."/>
            <person name="Samejima M."/>
            <person name="Mahadevan R."/>
            <person name="Abou-Zaid M."/>
            <person name="de Vries R.P."/>
            <person name="Igarashi K."/>
            <person name="Yadav J.S."/>
            <person name="Grigoriev I.V."/>
            <person name="Master E.R."/>
        </authorList>
    </citation>
    <scope>NUCLEOTIDE SEQUENCE [LARGE SCALE GENOMIC DNA]</scope>
    <source>
        <strain evidence="2 3">HHB-10118-sp</strain>
    </source>
</reference>
<dbReference type="GeneID" id="18919781"/>
<gene>
    <name evidence="2" type="ORF">PHACADRAFT_33425</name>
</gene>